<keyword evidence="1" id="KW-0472">Membrane</keyword>
<sequence>MSMAHSSLTLISYCHCNNGKCHERVAMQNSLLRTTLFIMILTVALAYVSPSHGWRFSGTDNFYPWVIPVPEPTTTQ</sequence>
<evidence type="ECO:0000313" key="2">
    <source>
        <dbReference type="EMBL" id="KAE8394170.1"/>
    </source>
</evidence>
<name>A0A5N7CIY4_PETAA</name>
<keyword evidence="1" id="KW-0812">Transmembrane</keyword>
<dbReference type="AlphaFoldDB" id="A0A5N7CIY4"/>
<reference evidence="2" key="1">
    <citation type="submission" date="2019-04" db="EMBL/GenBank/DDBJ databases">
        <title>Friends and foes A comparative genomics studyof 23 Aspergillus species from section Flavi.</title>
        <authorList>
            <consortium name="DOE Joint Genome Institute"/>
            <person name="Kjaerbolling I."/>
            <person name="Vesth T."/>
            <person name="Frisvad J.C."/>
            <person name="Nybo J.L."/>
            <person name="Theobald S."/>
            <person name="Kildgaard S."/>
            <person name="Isbrandt T."/>
            <person name="Kuo A."/>
            <person name="Sato A."/>
            <person name="Lyhne E.K."/>
            <person name="Kogle M.E."/>
            <person name="Wiebenga A."/>
            <person name="Kun R.S."/>
            <person name="Lubbers R.J."/>
            <person name="Makela M.R."/>
            <person name="Barry K."/>
            <person name="Chovatia M."/>
            <person name="Clum A."/>
            <person name="Daum C."/>
            <person name="Haridas S."/>
            <person name="He G."/>
            <person name="LaButti K."/>
            <person name="Lipzen A."/>
            <person name="Mondo S."/>
            <person name="Riley R."/>
            <person name="Salamov A."/>
            <person name="Simmons B.A."/>
            <person name="Magnuson J.K."/>
            <person name="Henrissat B."/>
            <person name="Mortensen U.H."/>
            <person name="Larsen T.O."/>
            <person name="Devries R.P."/>
            <person name="Grigoriev I.V."/>
            <person name="Machida M."/>
            <person name="Baker S.E."/>
            <person name="Andersen M.R."/>
        </authorList>
    </citation>
    <scope>NUCLEOTIDE SEQUENCE [LARGE SCALE GENOMIC DNA]</scope>
    <source>
        <strain evidence="2">IBT 14317</strain>
    </source>
</reference>
<accession>A0A5N7CIY4</accession>
<proteinExistence type="predicted"/>
<evidence type="ECO:0000256" key="1">
    <source>
        <dbReference type="SAM" id="Phobius"/>
    </source>
</evidence>
<dbReference type="EMBL" id="ML735225">
    <property type="protein sequence ID" value="KAE8394170.1"/>
    <property type="molecule type" value="Genomic_DNA"/>
</dbReference>
<keyword evidence="1" id="KW-1133">Transmembrane helix</keyword>
<protein>
    <submittedName>
        <fullName evidence="2">Uncharacterized protein</fullName>
    </submittedName>
</protein>
<organism evidence="2">
    <name type="scientific">Petromyces alliaceus</name>
    <name type="common">Aspergillus alliaceus</name>
    <dbReference type="NCBI Taxonomy" id="209559"/>
    <lineage>
        <taxon>Eukaryota</taxon>
        <taxon>Fungi</taxon>
        <taxon>Dikarya</taxon>
        <taxon>Ascomycota</taxon>
        <taxon>Pezizomycotina</taxon>
        <taxon>Eurotiomycetes</taxon>
        <taxon>Eurotiomycetidae</taxon>
        <taxon>Eurotiales</taxon>
        <taxon>Aspergillaceae</taxon>
        <taxon>Aspergillus</taxon>
        <taxon>Aspergillus subgen. Circumdati</taxon>
    </lineage>
</organism>
<dbReference type="Proteomes" id="UP000326877">
    <property type="component" value="Unassembled WGS sequence"/>
</dbReference>
<gene>
    <name evidence="2" type="ORF">BDV23DRAFT_147995</name>
</gene>
<feature type="transmembrane region" description="Helical" evidence="1">
    <location>
        <begin position="30"/>
        <end position="48"/>
    </location>
</feature>